<evidence type="ECO:0000256" key="7">
    <source>
        <dbReference type="HAMAP-Rule" id="MF_00500"/>
    </source>
</evidence>
<sequence>MPIIKSAQKQMRQTRTRTARNKVVKDAYKAKIKEIKKGVGVLDSKKMQEKLSESYKLIDKAAKKNILHRNAAARKKSQIAKLVKEGKKITAKKPTSKKK</sequence>
<dbReference type="PANTHER" id="PTHR33398:SF1">
    <property type="entry name" value="SMALL RIBOSOMAL SUBUNIT PROTEIN BS20C"/>
    <property type="match status" value="1"/>
</dbReference>
<dbReference type="Gene3D" id="1.20.58.110">
    <property type="entry name" value="Ribosomal protein S20"/>
    <property type="match status" value="1"/>
</dbReference>
<dbReference type="InterPro" id="IPR002583">
    <property type="entry name" value="Ribosomal_bS20"/>
</dbReference>
<dbReference type="AlphaFoldDB" id="A0A419DEK4"/>
<dbReference type="NCBIfam" id="TIGR00029">
    <property type="entry name" value="S20"/>
    <property type="match status" value="1"/>
</dbReference>
<dbReference type="PANTHER" id="PTHR33398">
    <property type="entry name" value="30S RIBOSOMAL PROTEIN S20"/>
    <property type="match status" value="1"/>
</dbReference>
<reference evidence="9 10" key="1">
    <citation type="journal article" date="2017" name="ISME J.">
        <title>Energy and carbon metabolisms in a deep terrestrial subsurface fluid microbial community.</title>
        <authorList>
            <person name="Momper L."/>
            <person name="Jungbluth S.P."/>
            <person name="Lee M.D."/>
            <person name="Amend J.P."/>
        </authorList>
    </citation>
    <scope>NUCLEOTIDE SEQUENCE [LARGE SCALE GENOMIC DNA]</scope>
    <source>
        <strain evidence="9">SURF_29</strain>
    </source>
</reference>
<keyword evidence="4 7" id="KW-0689">Ribosomal protein</keyword>
<keyword evidence="2 7" id="KW-0699">rRNA-binding</keyword>
<dbReference type="SUPFAM" id="SSF46992">
    <property type="entry name" value="Ribosomal protein S20"/>
    <property type="match status" value="1"/>
</dbReference>
<comment type="similarity">
    <text evidence="1 7">Belongs to the bacterial ribosomal protein bS20 family.</text>
</comment>
<gene>
    <name evidence="7 9" type="primary">rpsT</name>
    <name evidence="9" type="ORF">C4544_02350</name>
</gene>
<evidence type="ECO:0000256" key="5">
    <source>
        <dbReference type="ARBA" id="ARBA00023274"/>
    </source>
</evidence>
<keyword evidence="3 7" id="KW-0694">RNA-binding</keyword>
<evidence type="ECO:0000256" key="1">
    <source>
        <dbReference type="ARBA" id="ARBA00007634"/>
    </source>
</evidence>
<evidence type="ECO:0000256" key="6">
    <source>
        <dbReference type="ARBA" id="ARBA00035136"/>
    </source>
</evidence>
<organism evidence="9 10">
    <name type="scientific">candidate division WS5 bacterium</name>
    <dbReference type="NCBI Taxonomy" id="2093353"/>
    <lineage>
        <taxon>Bacteria</taxon>
        <taxon>candidate division WS5</taxon>
    </lineage>
</organism>
<dbReference type="Pfam" id="PF01649">
    <property type="entry name" value="Ribosomal_S20p"/>
    <property type="match status" value="1"/>
</dbReference>
<comment type="function">
    <text evidence="7">Binds directly to 16S ribosomal RNA.</text>
</comment>
<dbReference type="InterPro" id="IPR036510">
    <property type="entry name" value="Ribosomal_bS20_sf"/>
</dbReference>
<evidence type="ECO:0000313" key="10">
    <source>
        <dbReference type="Proteomes" id="UP000285655"/>
    </source>
</evidence>
<comment type="caution">
    <text evidence="9">The sequence shown here is derived from an EMBL/GenBank/DDBJ whole genome shotgun (WGS) entry which is preliminary data.</text>
</comment>
<dbReference type="GO" id="GO:0003735">
    <property type="term" value="F:structural constituent of ribosome"/>
    <property type="evidence" value="ECO:0007669"/>
    <property type="project" value="InterPro"/>
</dbReference>
<evidence type="ECO:0000256" key="8">
    <source>
        <dbReference type="SAM" id="MobiDB-lite"/>
    </source>
</evidence>
<accession>A0A419DEK4</accession>
<keyword evidence="5 7" id="KW-0687">Ribonucleoprotein</keyword>
<dbReference type="GO" id="GO:0070181">
    <property type="term" value="F:small ribosomal subunit rRNA binding"/>
    <property type="evidence" value="ECO:0007669"/>
    <property type="project" value="TreeGrafter"/>
</dbReference>
<name>A0A419DEK4_9BACT</name>
<dbReference type="HAMAP" id="MF_00500">
    <property type="entry name" value="Ribosomal_bS20"/>
    <property type="match status" value="1"/>
</dbReference>
<protein>
    <recommendedName>
        <fullName evidence="6 7">Small ribosomal subunit protein bS20</fullName>
    </recommendedName>
</protein>
<evidence type="ECO:0000256" key="4">
    <source>
        <dbReference type="ARBA" id="ARBA00022980"/>
    </source>
</evidence>
<proteinExistence type="inferred from homology"/>
<feature type="region of interest" description="Disordered" evidence="8">
    <location>
        <begin position="1"/>
        <end position="20"/>
    </location>
</feature>
<dbReference type="Proteomes" id="UP000285655">
    <property type="component" value="Unassembled WGS sequence"/>
</dbReference>
<dbReference type="EMBL" id="QZJW01000017">
    <property type="protein sequence ID" value="RJO61553.1"/>
    <property type="molecule type" value="Genomic_DNA"/>
</dbReference>
<evidence type="ECO:0000256" key="3">
    <source>
        <dbReference type="ARBA" id="ARBA00022884"/>
    </source>
</evidence>
<dbReference type="GO" id="GO:0015935">
    <property type="term" value="C:small ribosomal subunit"/>
    <property type="evidence" value="ECO:0007669"/>
    <property type="project" value="TreeGrafter"/>
</dbReference>
<dbReference type="GO" id="GO:0006412">
    <property type="term" value="P:translation"/>
    <property type="evidence" value="ECO:0007669"/>
    <property type="project" value="UniProtKB-UniRule"/>
</dbReference>
<evidence type="ECO:0000256" key="2">
    <source>
        <dbReference type="ARBA" id="ARBA00022730"/>
    </source>
</evidence>
<evidence type="ECO:0000313" key="9">
    <source>
        <dbReference type="EMBL" id="RJO61553.1"/>
    </source>
</evidence>